<keyword evidence="2" id="KW-0597">Phosphoprotein</keyword>
<dbReference type="GO" id="GO:0006629">
    <property type="term" value="P:lipid metabolic process"/>
    <property type="evidence" value="ECO:0007669"/>
    <property type="project" value="UniProtKB-KW"/>
</dbReference>
<organism evidence="16 17">
    <name type="scientific">Falco tinnunculus</name>
    <name type="common">Common kestrel</name>
    <dbReference type="NCBI Taxonomy" id="100819"/>
    <lineage>
        <taxon>Eukaryota</taxon>
        <taxon>Metazoa</taxon>
        <taxon>Chordata</taxon>
        <taxon>Craniata</taxon>
        <taxon>Vertebrata</taxon>
        <taxon>Euteleostomi</taxon>
        <taxon>Archelosauria</taxon>
        <taxon>Archosauria</taxon>
        <taxon>Dinosauria</taxon>
        <taxon>Saurischia</taxon>
        <taxon>Theropoda</taxon>
        <taxon>Coelurosauria</taxon>
        <taxon>Aves</taxon>
        <taxon>Neognathae</taxon>
        <taxon>Neoaves</taxon>
        <taxon>Telluraves</taxon>
        <taxon>Australaves</taxon>
        <taxon>Falconiformes</taxon>
        <taxon>Falconidae</taxon>
        <taxon>Falco</taxon>
    </lineage>
</organism>
<dbReference type="Gene3D" id="3.30.160.60">
    <property type="entry name" value="Classic Zinc Finger"/>
    <property type="match status" value="2"/>
</dbReference>
<feature type="compositionally biased region" description="Low complexity" evidence="14">
    <location>
        <begin position="166"/>
        <end position="177"/>
    </location>
</feature>
<feature type="compositionally biased region" description="Low complexity" evidence="14">
    <location>
        <begin position="186"/>
        <end position="207"/>
    </location>
</feature>
<dbReference type="InterPro" id="IPR036236">
    <property type="entry name" value="Znf_C2H2_sf"/>
</dbReference>
<dbReference type="InterPro" id="IPR013087">
    <property type="entry name" value="Znf_C2H2_type"/>
</dbReference>
<comment type="subcellular location">
    <subcellularLocation>
        <location evidence="1">Nucleus</location>
    </subcellularLocation>
</comment>
<dbReference type="InterPro" id="IPR051580">
    <property type="entry name" value="ZnF-Chromatin_assoc"/>
</dbReference>
<dbReference type="GO" id="GO:0005634">
    <property type="term" value="C:nucleus"/>
    <property type="evidence" value="ECO:0007669"/>
    <property type="project" value="UniProtKB-SubCell"/>
</dbReference>
<evidence type="ECO:0000256" key="7">
    <source>
        <dbReference type="ARBA" id="ARBA00023015"/>
    </source>
</evidence>
<keyword evidence="3" id="KW-0479">Metal-binding</keyword>
<feature type="region of interest" description="Disordered" evidence="14">
    <location>
        <begin position="166"/>
        <end position="248"/>
    </location>
</feature>
<evidence type="ECO:0000313" key="16">
    <source>
        <dbReference type="Ensembl" id="ENSFTIP00000018463.1"/>
    </source>
</evidence>
<evidence type="ECO:0000256" key="13">
    <source>
        <dbReference type="ARBA" id="ARBA00071181"/>
    </source>
</evidence>
<evidence type="ECO:0000256" key="5">
    <source>
        <dbReference type="ARBA" id="ARBA00022771"/>
    </source>
</evidence>
<keyword evidence="4" id="KW-0677">Repeat</keyword>
<feature type="domain" description="C2H2-type" evidence="15">
    <location>
        <begin position="267"/>
        <end position="290"/>
    </location>
</feature>
<dbReference type="PROSITE" id="PS00028">
    <property type="entry name" value="ZINC_FINGER_C2H2_1"/>
    <property type="match status" value="2"/>
</dbReference>
<evidence type="ECO:0000256" key="9">
    <source>
        <dbReference type="ARBA" id="ARBA00023163"/>
    </source>
</evidence>
<keyword evidence="7" id="KW-0805">Transcription regulation</keyword>
<evidence type="ECO:0000256" key="11">
    <source>
        <dbReference type="ARBA" id="ARBA00054131"/>
    </source>
</evidence>
<reference evidence="16" key="2">
    <citation type="submission" date="2025-09" db="UniProtKB">
        <authorList>
            <consortium name="Ensembl"/>
        </authorList>
    </citation>
    <scope>IDENTIFICATION</scope>
</reference>
<feature type="compositionally biased region" description="Pro residues" evidence="14">
    <location>
        <begin position="224"/>
        <end position="233"/>
    </location>
</feature>
<evidence type="ECO:0000256" key="12">
    <source>
        <dbReference type="ARBA" id="ARBA00066237"/>
    </source>
</evidence>
<sequence>RRAGRPRCPRGLAGRRARRCPGPPARQRAGEGCVWRPPLPSGKGRPPLGSAASAGTGCFPQGDGGDGRVRSQPAGPSTYPGSGSPRLAGHCSSPPPRHHRLRGKVSGGARPPPLPTPARCRTAASAAPAARRRGCPPAAAGAEGGPGALLLPLPAAAAGAAQLLQSRAGPSSQLRLPHLPPPSPSLPSAAPDAAAAAAAAAAATSSSSPPPPSLSRSPSLSLPVPFPPAPASPRPAATGPGRAGTAGGSRCNTMTGIAAASFFSNACRFGGCGLHFPTLAELIEHIEDNHIDTDPRVLEKQELQQPTYVALSYINRFMTDAARREQESLKKKIQPKLSLTLSSTVSRGNVSTPPRHSSGSLTPPVTPPITPSSSFRSSTPTGSEYDEEEVDYEESDSDESWTTESAISSEAILSSMCMNGGDEKPFACPVPGCKKRYKNVNGIKYHAKNGHRTQIRVRKPFKCRCGKSYKTAQGLRHHTINFHPPVSAEIIRKMQQ</sequence>
<dbReference type="Proteomes" id="UP000694562">
    <property type="component" value="Unplaced"/>
</dbReference>
<evidence type="ECO:0000259" key="15">
    <source>
        <dbReference type="PROSITE" id="PS00028"/>
    </source>
</evidence>
<dbReference type="OMA" id="EDSAPPH"/>
<name>A0A8C4UVU0_FALTI</name>
<dbReference type="PANTHER" id="PTHR23057:SF0">
    <property type="entry name" value="JUXTAPOSED WITH ANOTHER ZINC FINGER PROTEIN 1"/>
    <property type="match status" value="1"/>
</dbReference>
<feature type="region of interest" description="Disordered" evidence="14">
    <location>
        <begin position="1"/>
        <end position="142"/>
    </location>
</feature>
<reference evidence="16" key="1">
    <citation type="submission" date="2025-08" db="UniProtKB">
        <authorList>
            <consortium name="Ensembl"/>
        </authorList>
    </citation>
    <scope>IDENTIFICATION</scope>
</reference>
<feature type="compositionally biased region" description="Polar residues" evidence="14">
    <location>
        <begin position="344"/>
        <end position="361"/>
    </location>
</feature>
<proteinExistence type="predicted"/>
<evidence type="ECO:0000256" key="3">
    <source>
        <dbReference type="ARBA" id="ARBA00022723"/>
    </source>
</evidence>
<keyword evidence="8" id="KW-0443">Lipid metabolism</keyword>
<keyword evidence="6" id="KW-0862">Zinc</keyword>
<keyword evidence="17" id="KW-1185">Reference proteome</keyword>
<dbReference type="AlphaFoldDB" id="A0A8C4UVU0"/>
<evidence type="ECO:0000256" key="8">
    <source>
        <dbReference type="ARBA" id="ARBA00023098"/>
    </source>
</evidence>
<evidence type="ECO:0000256" key="2">
    <source>
        <dbReference type="ARBA" id="ARBA00022553"/>
    </source>
</evidence>
<feature type="compositionally biased region" description="Basic residues" evidence="14">
    <location>
        <begin position="1"/>
        <end position="19"/>
    </location>
</feature>
<protein>
    <recommendedName>
        <fullName evidence="13">Juxtaposed with another zinc finger protein 1</fullName>
    </recommendedName>
</protein>
<evidence type="ECO:0000256" key="4">
    <source>
        <dbReference type="ARBA" id="ARBA00022737"/>
    </source>
</evidence>
<evidence type="ECO:0000256" key="14">
    <source>
        <dbReference type="SAM" id="MobiDB-lite"/>
    </source>
</evidence>
<keyword evidence="5" id="KW-0863">Zinc-finger</keyword>
<comment type="subunit">
    <text evidence="12">Interacts with NR2C2 (via ligand-binding region).</text>
</comment>
<feature type="compositionally biased region" description="Low complexity" evidence="14">
    <location>
        <begin position="117"/>
        <end position="141"/>
    </location>
</feature>
<evidence type="ECO:0000313" key="17">
    <source>
        <dbReference type="Proteomes" id="UP000694562"/>
    </source>
</evidence>
<dbReference type="FunFam" id="3.30.160.60:FF:000619">
    <property type="entry name" value="juxtaposed with another zinc finger protein 1"/>
    <property type="match status" value="1"/>
</dbReference>
<evidence type="ECO:0000256" key="1">
    <source>
        <dbReference type="ARBA" id="ARBA00004123"/>
    </source>
</evidence>
<feature type="region of interest" description="Disordered" evidence="14">
    <location>
        <begin position="344"/>
        <end position="404"/>
    </location>
</feature>
<feature type="compositionally biased region" description="Low complexity" evidence="14">
    <location>
        <begin position="214"/>
        <end position="223"/>
    </location>
</feature>
<dbReference type="PANTHER" id="PTHR23057">
    <property type="entry name" value="JUXTAPOSED WITH ANOTHER ZINC FINGER PROTEIN 1"/>
    <property type="match status" value="1"/>
</dbReference>
<dbReference type="Ensembl" id="ENSFTIT00000019235.1">
    <property type="protein sequence ID" value="ENSFTIP00000018463.1"/>
    <property type="gene ID" value="ENSFTIG00000012214.1"/>
</dbReference>
<dbReference type="FunFam" id="3.30.160.60:FF:003264">
    <property type="entry name" value="Juxtaposed with another zinc finger protein 1"/>
    <property type="match status" value="1"/>
</dbReference>
<evidence type="ECO:0000256" key="6">
    <source>
        <dbReference type="ARBA" id="ARBA00022833"/>
    </source>
</evidence>
<dbReference type="OrthoDB" id="3269380at2759"/>
<dbReference type="SMART" id="SM00355">
    <property type="entry name" value="ZnF_C2H2"/>
    <property type="match status" value="3"/>
</dbReference>
<feature type="compositionally biased region" description="Acidic residues" evidence="14">
    <location>
        <begin position="384"/>
        <end position="401"/>
    </location>
</feature>
<comment type="function">
    <text evidence="11">Acts as a transcriptional corepressor of orphan nuclear receptor NR2C2. Inhibits expression of the gluconeogenesis enzyme PCK2 through inhibition of NR2C2 activity. Also involved in transcriptional activation of NAMPT by promoting expression of PPARA and PPARD. Plays a role in lipid metabolism by suppressing lipogenesis, increasing lipolysis and decreasing lipid accumulation in adipose tissue. Plays a role in glucose homeostasis by improving glucose metabolism and insulin sensitivity.</text>
</comment>
<keyword evidence="9" id="KW-0804">Transcription</keyword>
<feature type="compositionally biased region" description="Low complexity" evidence="14">
    <location>
        <begin position="371"/>
        <end position="383"/>
    </location>
</feature>
<dbReference type="SUPFAM" id="SSF57667">
    <property type="entry name" value="beta-beta-alpha zinc fingers"/>
    <property type="match status" value="1"/>
</dbReference>
<accession>A0A8C4UVU0</accession>
<feature type="domain" description="C2H2-type" evidence="15">
    <location>
        <begin position="428"/>
        <end position="451"/>
    </location>
</feature>
<evidence type="ECO:0000256" key="10">
    <source>
        <dbReference type="ARBA" id="ARBA00023242"/>
    </source>
</evidence>
<dbReference type="GO" id="GO:0008270">
    <property type="term" value="F:zinc ion binding"/>
    <property type="evidence" value="ECO:0007669"/>
    <property type="project" value="UniProtKB-KW"/>
</dbReference>
<keyword evidence="10" id="KW-0539">Nucleus</keyword>